<evidence type="ECO:0000259" key="1">
    <source>
        <dbReference type="Pfam" id="PF01593"/>
    </source>
</evidence>
<dbReference type="GO" id="GO:0050660">
    <property type="term" value="F:flavin adenine dinucleotide binding"/>
    <property type="evidence" value="ECO:0007669"/>
    <property type="project" value="TreeGrafter"/>
</dbReference>
<dbReference type="Pfam" id="PF01593">
    <property type="entry name" value="Amino_oxidase"/>
    <property type="match status" value="1"/>
</dbReference>
<dbReference type="InterPro" id="IPR002937">
    <property type="entry name" value="Amino_oxidase"/>
</dbReference>
<dbReference type="AlphaFoldDB" id="A0A9P8VMT2"/>
<dbReference type="PANTHER" id="PTHR10742">
    <property type="entry name" value="FLAVIN MONOAMINE OXIDASE"/>
    <property type="match status" value="1"/>
</dbReference>
<dbReference type="InterPro" id="IPR036188">
    <property type="entry name" value="FAD/NAD-bd_sf"/>
</dbReference>
<gene>
    <name evidence="2" type="ORF">F5X68DRAFT_126334</name>
</gene>
<dbReference type="GO" id="GO:0003682">
    <property type="term" value="F:chromatin binding"/>
    <property type="evidence" value="ECO:0007669"/>
    <property type="project" value="TreeGrafter"/>
</dbReference>
<proteinExistence type="predicted"/>
<dbReference type="Gene3D" id="3.90.660.10">
    <property type="match status" value="1"/>
</dbReference>
<keyword evidence="3" id="KW-1185">Reference proteome</keyword>
<evidence type="ECO:0000313" key="3">
    <source>
        <dbReference type="Proteomes" id="UP000770015"/>
    </source>
</evidence>
<dbReference type="Gene3D" id="3.50.50.60">
    <property type="entry name" value="FAD/NAD(P)-binding domain"/>
    <property type="match status" value="1"/>
</dbReference>
<protein>
    <submittedName>
        <fullName evidence="2">Flavin-containing amine oxidoreductase</fullName>
    </submittedName>
</protein>
<organism evidence="2 3">
    <name type="scientific">Plectosphaerella plurivora</name>
    <dbReference type="NCBI Taxonomy" id="936078"/>
    <lineage>
        <taxon>Eukaryota</taxon>
        <taxon>Fungi</taxon>
        <taxon>Dikarya</taxon>
        <taxon>Ascomycota</taxon>
        <taxon>Pezizomycotina</taxon>
        <taxon>Sordariomycetes</taxon>
        <taxon>Hypocreomycetidae</taxon>
        <taxon>Glomerellales</taxon>
        <taxon>Plectosphaerellaceae</taxon>
        <taxon>Plectosphaerella</taxon>
    </lineage>
</organism>
<dbReference type="GO" id="GO:0006338">
    <property type="term" value="P:chromatin remodeling"/>
    <property type="evidence" value="ECO:0007669"/>
    <property type="project" value="TreeGrafter"/>
</dbReference>
<dbReference type="SUPFAM" id="SSF51905">
    <property type="entry name" value="FAD/NAD(P)-binding domain"/>
    <property type="match status" value="1"/>
</dbReference>
<sequence>MDAYSISCTSASEKHLSMIYQDLQSSRCHSAANHSTIGRTPPAMGSNAEMPPKPHVGIVGAGLTGLRCADILNSHGFQVTIIEGRDRLGGRMTQQRLPNGHLVDLGPNWIHGTDDNPMLDLAKATGTATGSWDENSALFDEDGKLFSLEDSDAYSTQMWDIVQDAFKWSNQHWTTIPPEESLWDFFLRKVPEKVPETEPDFERKRRIILQVAELWGAFVGGPVTRQSLRYFWLEECIEGENLFCAGTYEKILQAVAKAAKENATIMYNKRAVKVRTKTTERPKPTVELDSGETIEFDELVFTAPLGWLKQNLDAFEPALPERLQQGIQSIGYGCLEKVYICFPKAFWLVPDEQGRVVQGFCQWLSPKYAMDTNPKRWNQEIVELASSGPDTAHPTLLFYIYGEESKHVTKHVSQAKTEEERDKFLYELFRPYYSRLPQYDAQSADCQPSGCLATTWLQDDLAGNGSYSNFQVGLEQGDKDIRVMREGLPERGLWLAGEHTAPFVALGTATGAYWAGESVGRRIAEAYGRATGGVGKEAGGEEGNM</sequence>
<name>A0A9P8VMT2_9PEZI</name>
<dbReference type="Proteomes" id="UP000770015">
    <property type="component" value="Unassembled WGS sequence"/>
</dbReference>
<evidence type="ECO:0000313" key="2">
    <source>
        <dbReference type="EMBL" id="KAH6697027.1"/>
    </source>
</evidence>
<dbReference type="InterPro" id="IPR050281">
    <property type="entry name" value="Flavin_monoamine_oxidase"/>
</dbReference>
<accession>A0A9P8VMT2</accession>
<dbReference type="PANTHER" id="PTHR10742:SF414">
    <property type="entry name" value="CONTAINING AMINE OXIDASE, PUTATIVE (AFU_ORTHOLOGUE AFUA_3G12150)-RELATED"/>
    <property type="match status" value="1"/>
</dbReference>
<comment type="caution">
    <text evidence="2">The sequence shown here is derived from an EMBL/GenBank/DDBJ whole genome shotgun (WGS) entry which is preliminary data.</text>
</comment>
<feature type="domain" description="Amine oxidase" evidence="1">
    <location>
        <begin position="63"/>
        <end position="522"/>
    </location>
</feature>
<dbReference type="EMBL" id="JAGSXJ010000001">
    <property type="protein sequence ID" value="KAH6697027.1"/>
    <property type="molecule type" value="Genomic_DNA"/>
</dbReference>
<dbReference type="GO" id="GO:0016491">
    <property type="term" value="F:oxidoreductase activity"/>
    <property type="evidence" value="ECO:0007669"/>
    <property type="project" value="InterPro"/>
</dbReference>
<dbReference type="PRINTS" id="PR00419">
    <property type="entry name" value="ADXRDTASE"/>
</dbReference>
<reference evidence="2" key="1">
    <citation type="journal article" date="2021" name="Nat. Commun.">
        <title>Genetic determinants of endophytism in the Arabidopsis root mycobiome.</title>
        <authorList>
            <person name="Mesny F."/>
            <person name="Miyauchi S."/>
            <person name="Thiergart T."/>
            <person name="Pickel B."/>
            <person name="Atanasova L."/>
            <person name="Karlsson M."/>
            <person name="Huettel B."/>
            <person name="Barry K.W."/>
            <person name="Haridas S."/>
            <person name="Chen C."/>
            <person name="Bauer D."/>
            <person name="Andreopoulos W."/>
            <person name="Pangilinan J."/>
            <person name="LaButti K."/>
            <person name="Riley R."/>
            <person name="Lipzen A."/>
            <person name="Clum A."/>
            <person name="Drula E."/>
            <person name="Henrissat B."/>
            <person name="Kohler A."/>
            <person name="Grigoriev I.V."/>
            <person name="Martin F.M."/>
            <person name="Hacquard S."/>
        </authorList>
    </citation>
    <scope>NUCLEOTIDE SEQUENCE</scope>
    <source>
        <strain evidence="2">MPI-SDFR-AT-0117</strain>
    </source>
</reference>
<dbReference type="SUPFAM" id="SSF54373">
    <property type="entry name" value="FAD-linked reductases, C-terminal domain"/>
    <property type="match status" value="1"/>
</dbReference>
<dbReference type="OrthoDB" id="5046242at2759"/>